<keyword evidence="3" id="KW-0812">Transmembrane</keyword>
<gene>
    <name evidence="7" type="ORF">MNBD_BACTEROID03-1046</name>
</gene>
<keyword evidence="4" id="KW-0472">Membrane</keyword>
<dbReference type="Gene3D" id="2.170.130.10">
    <property type="entry name" value="TonB-dependent receptor, plug domain"/>
    <property type="match status" value="1"/>
</dbReference>
<dbReference type="InterPro" id="IPR023996">
    <property type="entry name" value="TonB-dep_OMP_SusC/RagA"/>
</dbReference>
<dbReference type="AlphaFoldDB" id="A0A3B0SWM8"/>
<sequence>MRTFIFLFCAIAFAFGPKKGFSQDADIIIDTDRTLTVKQVFRLINKQANYKFIYRHDLIKNAPELSLKKGVIKASALLNKCLSPINFTYEFTKDGTVIVKRKPTTSIDNPPKQASNDEEQLQVNGTITDNNGQPLPGASIVEKGATNGTQSDFDGNFSVTIADQNAILVISYLGFTTKEIAVNGNTNLSIILEESTASLEEVVVVAYGTSSRKKLTGAVSSVRADQINETLSTSIDQALQGVAAGVAVSPVNGQPGGGINVKIRGTGSIGAGDDPLYVIDGVPINTGSLDRTTQTYNPLSTINPSDIESISILKDAASASIYGSRAANGVVIITTKRGGSGEAKFTLNTQTGFSDWENFNDYRVLNASEYVELMREGVINAGGNPDDPNSSNYFPLSSVSTDVNWLDEVIRTAITNKVDFSVSGGDEKISLFASLGYLDQQGIAITTDFERISAKFNMDYRASEKISLGAKISLTRNTQHSRFGQTNLTEPLYGGLFMPPTMRIYATPEQIANGEDFGTGYNFDIPNGVSGGNHPIAYANLNFNETRTNRIIGNLYANYKILPNLTFNNSIGIDYIDIRERERFSQLYFDAIGSSTQAELRDFSTNNFDYVITNTLTYNTSIGDHHNFTLLAGNEYQKHIEEFIEARGRGFASDDLDVLDAASEPLAIGGDIIESAIWGVFGRLNYDYKSTLFLDGTIRRDGDSRFGEDTRFGTFWSVGGGYLLSNTKLLRNVEEISSLKIRGSYGTSGNQKFGEYDWRRLYGFEGASYNTNGSAYMGSFPSEIGNPDLGWERNKQFDIALDLGLFNDRIRITAEYYNREVSDMLLNVPISFTSGFNTAPRNLGSMENTGWEFSWNSENIKTEKFKWNTAFNISFNENVVTDLPGDADIIGPLGTTSFRANTIIREGESIYSWYLPRWAGVDPATGVPLWYDSDNNIVTDFGDADRVIVGSPIPDFFGSLSNDFTYKNFSLSAMFYFNYGNEIFRHSARAYVSDGSRFPRNQSAEALARWQRPGDITNVPRYVANNGDGGENASTRFLEDGSFIKLRNVTLAYNIPGRFLEKTKIDDVRIYLQGQNILTWSDYNELDPEVGSNSSARGEYPNPRTFTLGVNVGF</sequence>
<accession>A0A3B0SWM8</accession>
<dbReference type="InterPro" id="IPR036942">
    <property type="entry name" value="Beta-barrel_TonB_sf"/>
</dbReference>
<dbReference type="InterPro" id="IPR012910">
    <property type="entry name" value="Plug_dom"/>
</dbReference>
<dbReference type="InterPro" id="IPR039426">
    <property type="entry name" value="TonB-dep_rcpt-like"/>
</dbReference>
<dbReference type="Pfam" id="PF07715">
    <property type="entry name" value="Plug"/>
    <property type="match status" value="1"/>
</dbReference>
<dbReference type="InterPro" id="IPR023997">
    <property type="entry name" value="TonB-dep_OMP_SusC/RagA_CS"/>
</dbReference>
<evidence type="ECO:0000256" key="5">
    <source>
        <dbReference type="ARBA" id="ARBA00023237"/>
    </source>
</evidence>
<evidence type="ECO:0000259" key="6">
    <source>
        <dbReference type="Pfam" id="PF07715"/>
    </source>
</evidence>
<proteinExistence type="predicted"/>
<dbReference type="InterPro" id="IPR008969">
    <property type="entry name" value="CarboxyPept-like_regulatory"/>
</dbReference>
<reference evidence="7" key="1">
    <citation type="submission" date="2018-06" db="EMBL/GenBank/DDBJ databases">
        <authorList>
            <person name="Zhirakovskaya E."/>
        </authorList>
    </citation>
    <scope>NUCLEOTIDE SEQUENCE</scope>
</reference>
<dbReference type="Pfam" id="PF13715">
    <property type="entry name" value="CarbopepD_reg_2"/>
    <property type="match status" value="1"/>
</dbReference>
<dbReference type="GO" id="GO:0009279">
    <property type="term" value="C:cell outer membrane"/>
    <property type="evidence" value="ECO:0007669"/>
    <property type="project" value="UniProtKB-SubCell"/>
</dbReference>
<protein>
    <submittedName>
        <fullName evidence="7">Outer membrane TonB-dependent transporter, utilization system for glycans and polysaccharides (PUL), SusC family</fullName>
    </submittedName>
</protein>
<evidence type="ECO:0000256" key="2">
    <source>
        <dbReference type="ARBA" id="ARBA00022448"/>
    </source>
</evidence>
<keyword evidence="2" id="KW-0813">Transport</keyword>
<dbReference type="Gene3D" id="2.40.170.20">
    <property type="entry name" value="TonB-dependent receptor, beta-barrel domain"/>
    <property type="match status" value="1"/>
</dbReference>
<evidence type="ECO:0000256" key="3">
    <source>
        <dbReference type="ARBA" id="ARBA00022692"/>
    </source>
</evidence>
<evidence type="ECO:0000256" key="1">
    <source>
        <dbReference type="ARBA" id="ARBA00004571"/>
    </source>
</evidence>
<dbReference type="EMBL" id="UOEL01000019">
    <property type="protein sequence ID" value="VAW10365.1"/>
    <property type="molecule type" value="Genomic_DNA"/>
</dbReference>
<dbReference type="Gene3D" id="2.60.40.1120">
    <property type="entry name" value="Carboxypeptidase-like, regulatory domain"/>
    <property type="match status" value="1"/>
</dbReference>
<name>A0A3B0SWM8_9ZZZZ</name>
<organism evidence="7">
    <name type="scientific">hydrothermal vent metagenome</name>
    <dbReference type="NCBI Taxonomy" id="652676"/>
    <lineage>
        <taxon>unclassified sequences</taxon>
        <taxon>metagenomes</taxon>
        <taxon>ecological metagenomes</taxon>
    </lineage>
</organism>
<dbReference type="InterPro" id="IPR037066">
    <property type="entry name" value="Plug_dom_sf"/>
</dbReference>
<dbReference type="SUPFAM" id="SSF56935">
    <property type="entry name" value="Porins"/>
    <property type="match status" value="1"/>
</dbReference>
<comment type="subcellular location">
    <subcellularLocation>
        <location evidence="1">Cell outer membrane</location>
        <topology evidence="1">Multi-pass membrane protein</topology>
    </subcellularLocation>
</comment>
<dbReference type="PROSITE" id="PS52016">
    <property type="entry name" value="TONB_DEPENDENT_REC_3"/>
    <property type="match status" value="1"/>
</dbReference>
<dbReference type="SUPFAM" id="SSF49464">
    <property type="entry name" value="Carboxypeptidase regulatory domain-like"/>
    <property type="match status" value="1"/>
</dbReference>
<evidence type="ECO:0000256" key="4">
    <source>
        <dbReference type="ARBA" id="ARBA00023136"/>
    </source>
</evidence>
<keyword evidence="5" id="KW-0998">Cell outer membrane</keyword>
<feature type="domain" description="TonB-dependent receptor plug" evidence="6">
    <location>
        <begin position="213"/>
        <end position="330"/>
    </location>
</feature>
<dbReference type="NCBIfam" id="TIGR04056">
    <property type="entry name" value="OMP_RagA_SusC"/>
    <property type="match status" value="1"/>
</dbReference>
<dbReference type="NCBIfam" id="TIGR04057">
    <property type="entry name" value="SusC_RagA_signa"/>
    <property type="match status" value="1"/>
</dbReference>
<evidence type="ECO:0000313" key="7">
    <source>
        <dbReference type="EMBL" id="VAW10365.1"/>
    </source>
</evidence>